<dbReference type="Proteomes" id="UP000648257">
    <property type="component" value="Unassembled WGS sequence"/>
</dbReference>
<dbReference type="NCBIfam" id="TIGR03073">
    <property type="entry name" value="release_rtcB"/>
    <property type="match status" value="1"/>
</dbReference>
<dbReference type="EC" id="6.5.1.8" evidence="2"/>
<dbReference type="InterPro" id="IPR001233">
    <property type="entry name" value="RtcB"/>
</dbReference>
<dbReference type="PANTHER" id="PTHR11118">
    <property type="entry name" value="RNA-SPLICING LIGASE RTCB HOMOLOG"/>
    <property type="match status" value="1"/>
</dbReference>
<keyword evidence="6" id="KW-0692">RNA repair</keyword>
<dbReference type="SUPFAM" id="SSF103365">
    <property type="entry name" value="Hypothetical protein PH1602"/>
    <property type="match status" value="1"/>
</dbReference>
<dbReference type="NCBIfam" id="NF007153">
    <property type="entry name" value="PRK09588.1"/>
    <property type="match status" value="1"/>
</dbReference>
<gene>
    <name evidence="10" type="ORF">H8K52_03005</name>
</gene>
<keyword evidence="3 10" id="KW-0436">Ligase</keyword>
<dbReference type="EMBL" id="JACOFW010000002">
    <property type="protein sequence ID" value="MBC3806314.1"/>
    <property type="molecule type" value="Genomic_DNA"/>
</dbReference>
<dbReference type="GO" id="GO:0016874">
    <property type="term" value="F:ligase activity"/>
    <property type="evidence" value="ECO:0007669"/>
    <property type="project" value="UniProtKB-KW"/>
</dbReference>
<dbReference type="Pfam" id="PF01139">
    <property type="entry name" value="RtcB"/>
    <property type="match status" value="2"/>
</dbReference>
<comment type="cofactor">
    <cofactor evidence="1">
        <name>Mn(2+)</name>
        <dbReference type="ChEBI" id="CHEBI:29035"/>
    </cofactor>
</comment>
<proteinExistence type="predicted"/>
<protein>
    <recommendedName>
        <fullName evidence="2">3'-phosphate/5'-hydroxy nucleic acid ligase</fullName>
        <ecNumber evidence="2">6.5.1.8</ecNumber>
    </recommendedName>
</protein>
<comment type="caution">
    <text evidence="10">The sequence shown here is derived from an EMBL/GenBank/DDBJ whole genome shotgun (WGS) entry which is preliminary data.</text>
</comment>
<comment type="catalytic activity">
    <reaction evidence="9">
        <text>a 3'-end 3'-phospho-ribonucleotide-RNA + a 5'-end dephospho-ribonucleoside-RNA + GTP = a ribonucleotidyl-ribonucleotide-RNA + GMP + diphosphate</text>
        <dbReference type="Rhea" id="RHEA:68076"/>
        <dbReference type="Rhea" id="RHEA-COMP:10463"/>
        <dbReference type="Rhea" id="RHEA-COMP:13936"/>
        <dbReference type="Rhea" id="RHEA-COMP:17355"/>
        <dbReference type="ChEBI" id="CHEBI:33019"/>
        <dbReference type="ChEBI" id="CHEBI:37565"/>
        <dbReference type="ChEBI" id="CHEBI:58115"/>
        <dbReference type="ChEBI" id="CHEBI:83062"/>
        <dbReference type="ChEBI" id="CHEBI:138284"/>
        <dbReference type="ChEBI" id="CHEBI:173118"/>
        <dbReference type="EC" id="6.5.1.8"/>
    </reaction>
</comment>
<evidence type="ECO:0000313" key="10">
    <source>
        <dbReference type="EMBL" id="MBC3806314.1"/>
    </source>
</evidence>
<name>A0ABR6X037_9BURK</name>
<evidence type="ECO:0000256" key="5">
    <source>
        <dbReference type="ARBA" id="ARBA00022741"/>
    </source>
</evidence>
<organism evidence="10 11">
    <name type="scientific">Undibacterium seohonense</name>
    <dbReference type="NCBI Taxonomy" id="1344950"/>
    <lineage>
        <taxon>Bacteria</taxon>
        <taxon>Pseudomonadati</taxon>
        <taxon>Pseudomonadota</taxon>
        <taxon>Betaproteobacteria</taxon>
        <taxon>Burkholderiales</taxon>
        <taxon>Oxalobacteraceae</taxon>
        <taxon>Undibacterium</taxon>
    </lineage>
</organism>
<dbReference type="RefSeq" id="WP_186921298.1">
    <property type="nucleotide sequence ID" value="NZ_JACOFW010000002.1"/>
</dbReference>
<evidence type="ECO:0000256" key="8">
    <source>
        <dbReference type="ARBA" id="ARBA00023211"/>
    </source>
</evidence>
<dbReference type="InterPro" id="IPR036025">
    <property type="entry name" value="RtcB-like_sf"/>
</dbReference>
<dbReference type="PANTHER" id="PTHR11118:SF1">
    <property type="entry name" value="RNA-SPLICING LIGASE RTCB HOMOLOG"/>
    <property type="match status" value="1"/>
</dbReference>
<evidence type="ECO:0000256" key="3">
    <source>
        <dbReference type="ARBA" id="ARBA00022598"/>
    </source>
</evidence>
<evidence type="ECO:0000256" key="9">
    <source>
        <dbReference type="ARBA" id="ARBA00047746"/>
    </source>
</evidence>
<evidence type="ECO:0000256" key="6">
    <source>
        <dbReference type="ARBA" id="ARBA00022800"/>
    </source>
</evidence>
<evidence type="ECO:0000313" key="11">
    <source>
        <dbReference type="Proteomes" id="UP000648257"/>
    </source>
</evidence>
<keyword evidence="5" id="KW-0547">Nucleotide-binding</keyword>
<keyword evidence="7" id="KW-0342">GTP-binding</keyword>
<keyword evidence="11" id="KW-1185">Reference proteome</keyword>
<reference evidence="10 11" key="1">
    <citation type="submission" date="2020-08" db="EMBL/GenBank/DDBJ databases">
        <title>Novel species isolated from subtropical streams in China.</title>
        <authorList>
            <person name="Lu H."/>
        </authorList>
    </citation>
    <scope>NUCLEOTIDE SEQUENCE [LARGE SCALE GENOMIC DNA]</scope>
    <source>
        <strain evidence="10 11">KACC 16656</strain>
    </source>
</reference>
<evidence type="ECO:0000256" key="4">
    <source>
        <dbReference type="ARBA" id="ARBA00022723"/>
    </source>
</evidence>
<dbReference type="InterPro" id="IPR017510">
    <property type="entry name" value="RtcB2"/>
</dbReference>
<accession>A0ABR6X037</accession>
<keyword evidence="4" id="KW-0479">Metal-binding</keyword>
<evidence type="ECO:0000256" key="7">
    <source>
        <dbReference type="ARBA" id="ARBA00023134"/>
    </source>
</evidence>
<dbReference type="Gene3D" id="3.90.1860.10">
    <property type="entry name" value="tRNA-splicing ligase RtcB"/>
    <property type="match status" value="1"/>
</dbReference>
<sequence>MGNSSLQIIADNVSVIASPTTWIEGGAIQQLQTTAKLPGMRRVVGMPDLHPGRGYPVGAAFFSIGRFYPALIGGDIGCGMRFLKTDLTIGKLSLDKLVKRLGNIDAPLTEHSDFWQERVDAYQMRDTGFERSLGSIGGGNHFAELQQFDEIYDRAVFDSHALDRQQVMLLVHSGSRGFGGQILRQHIDHFGHVGLLAGSSAAAAYWSQHARALQYAEANRSLIAERICANLSTTADVVVDVHHNFLSEVCIDGEHGFLHRKGATPADPGLLIIPGSRGDYSYLVQALDTEYSSISLFSLAHGAGRKWMRSECEPRLSKRFTATQLSRTALNSRVVCHDKALIFEEAPEAYKPIDTVIHSLLEAGLIRLVAKLKPLVSYKTSGACCV</sequence>
<evidence type="ECO:0000256" key="1">
    <source>
        <dbReference type="ARBA" id="ARBA00001936"/>
    </source>
</evidence>
<evidence type="ECO:0000256" key="2">
    <source>
        <dbReference type="ARBA" id="ARBA00012726"/>
    </source>
</evidence>
<keyword evidence="8" id="KW-0464">Manganese</keyword>